<reference evidence="1" key="1">
    <citation type="submission" date="2018-05" db="EMBL/GenBank/DDBJ databases">
        <authorList>
            <person name="Lanie J.A."/>
            <person name="Ng W.-L."/>
            <person name="Kazmierczak K.M."/>
            <person name="Andrzejewski T.M."/>
            <person name="Davidsen T.M."/>
            <person name="Wayne K.J."/>
            <person name="Tettelin H."/>
            <person name="Glass J.I."/>
            <person name="Rusch D."/>
            <person name="Podicherti R."/>
            <person name="Tsui H.-C.T."/>
            <person name="Winkler M.E."/>
        </authorList>
    </citation>
    <scope>NUCLEOTIDE SEQUENCE</scope>
</reference>
<evidence type="ECO:0000313" key="1">
    <source>
        <dbReference type="EMBL" id="SVE40198.1"/>
    </source>
</evidence>
<sequence length="103" mass="10711">MIRRLIILLLIVGCDPITPCCLIGCPIGADVNCGECSCECRNGAEIDDCFSCDGNNYFDADGLLPNGDCNCYGAVKDCSGDCGGDLVEDDCGVCDGDGSSCEY</sequence>
<dbReference type="EMBL" id="UINC01214801">
    <property type="protein sequence ID" value="SVE40198.1"/>
    <property type="molecule type" value="Genomic_DNA"/>
</dbReference>
<protein>
    <submittedName>
        <fullName evidence="1">Uncharacterized protein</fullName>
    </submittedName>
</protein>
<organism evidence="1">
    <name type="scientific">marine metagenome</name>
    <dbReference type="NCBI Taxonomy" id="408172"/>
    <lineage>
        <taxon>unclassified sequences</taxon>
        <taxon>metagenomes</taxon>
        <taxon>ecological metagenomes</taxon>
    </lineage>
</organism>
<name>A0A383D8L9_9ZZZZ</name>
<accession>A0A383D8L9</accession>
<gene>
    <name evidence="1" type="ORF">METZ01_LOCUS493052</name>
</gene>
<dbReference type="AlphaFoldDB" id="A0A383D8L9"/>
<proteinExistence type="predicted"/>